<keyword evidence="2" id="KW-0479">Metal-binding</keyword>
<evidence type="ECO:0000256" key="9">
    <source>
        <dbReference type="ARBA" id="ARBA00040502"/>
    </source>
</evidence>
<gene>
    <name evidence="14 15 16" type="primary">LOC117565368</name>
</gene>
<proteinExistence type="inferred from homology"/>
<dbReference type="EC" id="3.5.4.34" evidence="8"/>
<dbReference type="PROSITE" id="PS50141">
    <property type="entry name" value="A_DEAMIN_EDITASE"/>
    <property type="match status" value="1"/>
</dbReference>
<dbReference type="Pfam" id="PF02137">
    <property type="entry name" value="A_deamin"/>
    <property type="match status" value="1"/>
</dbReference>
<comment type="similarity">
    <text evidence="7">Belongs to the ADAT1 family.</text>
</comment>
<dbReference type="Proteomes" id="UP000515160">
    <property type="component" value="Chromosome 2L"/>
</dbReference>
<evidence type="ECO:0000256" key="3">
    <source>
        <dbReference type="ARBA" id="ARBA00022801"/>
    </source>
</evidence>
<evidence type="ECO:0000256" key="2">
    <source>
        <dbReference type="ARBA" id="ARBA00022723"/>
    </source>
</evidence>
<dbReference type="OrthoDB" id="416253at2759"/>
<dbReference type="InterPro" id="IPR002466">
    <property type="entry name" value="A_deamin"/>
</dbReference>
<evidence type="ECO:0000259" key="12">
    <source>
        <dbReference type="PROSITE" id="PS50141"/>
    </source>
</evidence>
<dbReference type="GO" id="GO:0043829">
    <property type="term" value="F:tRNA-specific adenosine-37 deaminase activity"/>
    <property type="evidence" value="ECO:0007669"/>
    <property type="project" value="UniProtKB-EC"/>
</dbReference>
<evidence type="ECO:0000313" key="13">
    <source>
        <dbReference type="Proteomes" id="UP000515160"/>
    </source>
</evidence>
<dbReference type="PANTHER" id="PTHR46516:SF1">
    <property type="entry name" value="TRNA-SPECIFIC ADENOSINE DEAMINASE 1"/>
    <property type="match status" value="1"/>
</dbReference>
<accession>A0A9C6SSU5</accession>
<comment type="catalytic activity">
    <reaction evidence="11">
        <text>adenosine(37) in tRNA(Ala) + H2O + H(+) = inosine(37) in tRNA(Ala) + NH4(+)</text>
        <dbReference type="Rhea" id="RHEA:50968"/>
        <dbReference type="Rhea" id="RHEA-COMP:12855"/>
        <dbReference type="Rhea" id="RHEA-COMP:12856"/>
        <dbReference type="ChEBI" id="CHEBI:15377"/>
        <dbReference type="ChEBI" id="CHEBI:15378"/>
        <dbReference type="ChEBI" id="CHEBI:28938"/>
        <dbReference type="ChEBI" id="CHEBI:74411"/>
        <dbReference type="ChEBI" id="CHEBI:82852"/>
        <dbReference type="EC" id="3.5.4.34"/>
    </reaction>
</comment>
<organism evidence="13 15">
    <name type="scientific">Drosophila albomicans</name>
    <name type="common">Fruit fly</name>
    <dbReference type="NCBI Taxonomy" id="7291"/>
    <lineage>
        <taxon>Eukaryota</taxon>
        <taxon>Metazoa</taxon>
        <taxon>Ecdysozoa</taxon>
        <taxon>Arthropoda</taxon>
        <taxon>Hexapoda</taxon>
        <taxon>Insecta</taxon>
        <taxon>Pterygota</taxon>
        <taxon>Neoptera</taxon>
        <taxon>Endopterygota</taxon>
        <taxon>Diptera</taxon>
        <taxon>Brachycera</taxon>
        <taxon>Muscomorpha</taxon>
        <taxon>Ephydroidea</taxon>
        <taxon>Drosophilidae</taxon>
        <taxon>Drosophila</taxon>
    </lineage>
</organism>
<keyword evidence="13" id="KW-1185">Reference proteome</keyword>
<evidence type="ECO:0000256" key="5">
    <source>
        <dbReference type="ARBA" id="ARBA00037026"/>
    </source>
</evidence>
<evidence type="ECO:0000313" key="16">
    <source>
        <dbReference type="RefSeq" id="XP_051858425.1"/>
    </source>
</evidence>
<dbReference type="GO" id="GO:0003723">
    <property type="term" value="F:RNA binding"/>
    <property type="evidence" value="ECO:0007669"/>
    <property type="project" value="InterPro"/>
</dbReference>
<evidence type="ECO:0000313" key="15">
    <source>
        <dbReference type="RefSeq" id="XP_051858424.1"/>
    </source>
</evidence>
<dbReference type="CTD" id="23536"/>
<dbReference type="RefSeq" id="XP_051858424.1">
    <property type="nucleotide sequence ID" value="XM_052002464.1"/>
</dbReference>
<evidence type="ECO:0000256" key="10">
    <source>
        <dbReference type="ARBA" id="ARBA00041760"/>
    </source>
</evidence>
<dbReference type="GeneID" id="117565368"/>
<evidence type="ECO:0000256" key="1">
    <source>
        <dbReference type="ARBA" id="ARBA00022694"/>
    </source>
</evidence>
<comment type="cofactor">
    <cofactor evidence="5">
        <name>1D-myo-inositol hexakisphosphate</name>
        <dbReference type="ChEBI" id="CHEBI:58130"/>
    </cofactor>
</comment>
<dbReference type="RefSeq" id="XP_051858423.1">
    <property type="nucleotide sequence ID" value="XM_052002463.1"/>
</dbReference>
<evidence type="ECO:0000256" key="8">
    <source>
        <dbReference type="ARBA" id="ARBA00038940"/>
    </source>
</evidence>
<evidence type="ECO:0000256" key="11">
    <source>
        <dbReference type="ARBA" id="ARBA00047635"/>
    </source>
</evidence>
<name>A0A9C6SSU5_DROAB</name>
<dbReference type="SMART" id="SM00552">
    <property type="entry name" value="ADEAMc"/>
    <property type="match status" value="1"/>
</dbReference>
<dbReference type="PANTHER" id="PTHR46516">
    <property type="entry name" value="TRNA-SPECIFIC ADENOSINE DEAMINASE 1"/>
    <property type="match status" value="1"/>
</dbReference>
<dbReference type="AlphaFoldDB" id="A0A9C6SSU5"/>
<comment type="function">
    <text evidence="6">Specifically deaminates adenosine-37 to inosine in tRNA-Ala.</text>
</comment>
<keyword evidence="3" id="KW-0378">Hydrolase</keyword>
<feature type="domain" description="A to I editase" evidence="12">
    <location>
        <begin position="56"/>
        <end position="419"/>
    </location>
</feature>
<dbReference type="GO" id="GO:0008033">
    <property type="term" value="P:tRNA processing"/>
    <property type="evidence" value="ECO:0007669"/>
    <property type="project" value="UniProtKB-KW"/>
</dbReference>
<dbReference type="RefSeq" id="XP_051858425.1">
    <property type="nucleotide sequence ID" value="XM_052002465.1"/>
</dbReference>
<evidence type="ECO:0000256" key="4">
    <source>
        <dbReference type="ARBA" id="ARBA00022833"/>
    </source>
</evidence>
<keyword evidence="4" id="KW-0862">Zinc</keyword>
<sequence length="424" mass="48386">MCSQVDNKPTVQQIAQLCYNKFRELPKTGKPTNGQWTVLSGVVQYNRRTQTSKVVSLATGTKCIGRTKLCASGFILNDSHAEVLARRAFLRYLYYEILKAAKQQRQPQDKVDETIFSWKSDSVYFMLDKELEFHFLSTQTPCGDACIVDESKEPLPKRQRLDVDNSDNDNENGIPLCDSNSVFTGAKLINQDVKTGDDCMLQTPAALRTKPGRGERTLSMSCSDKLSRWNVIGIQGALLDMLIDKPIYFSSYNFSCRYAHIDSLKRAIYQRWRGKNCPQRCCPPQEPLIRVDATQKFEYAQRADWQPSPSGLIWSQMPELLRPFEIAVNGKRQGVTKKQLSTPQAACAVSKYKLLHGFLDILHCCSELREKLQLQLTDLDSLSYAKCKKMAVDYQLAWSQLKSEYFQQWTQKPNNLQEFAKHAA</sequence>
<keyword evidence="1" id="KW-0819">tRNA processing</keyword>
<evidence type="ECO:0000256" key="6">
    <source>
        <dbReference type="ARBA" id="ARBA00037784"/>
    </source>
</evidence>
<reference evidence="14 15" key="1">
    <citation type="submission" date="2025-04" db="UniProtKB">
        <authorList>
            <consortium name="RefSeq"/>
        </authorList>
    </citation>
    <scope>IDENTIFICATION</scope>
    <source>
        <strain evidence="14 15">15112-1751.03</strain>
        <tissue evidence="14 15">Whole Adult</tissue>
    </source>
</reference>
<evidence type="ECO:0000256" key="7">
    <source>
        <dbReference type="ARBA" id="ARBA00038326"/>
    </source>
</evidence>
<protein>
    <recommendedName>
        <fullName evidence="9">tRNA-specific adenosine deaminase 1</fullName>
        <ecNumber evidence="8">3.5.4.34</ecNumber>
    </recommendedName>
    <alternativeName>
        <fullName evidence="10">tRNA-specific adenosine-37 deaminase</fullName>
    </alternativeName>
</protein>
<evidence type="ECO:0000313" key="14">
    <source>
        <dbReference type="RefSeq" id="XP_051858423.1"/>
    </source>
</evidence>
<dbReference type="GO" id="GO:0046872">
    <property type="term" value="F:metal ion binding"/>
    <property type="evidence" value="ECO:0007669"/>
    <property type="project" value="UniProtKB-KW"/>
</dbReference>